<evidence type="ECO:0000313" key="8">
    <source>
        <dbReference type="Proteomes" id="UP000392867"/>
    </source>
</evidence>
<evidence type="ECO:0000313" key="3">
    <source>
        <dbReference type="EMBL" id="MPU51314.1"/>
    </source>
</evidence>
<dbReference type="EMBL" id="UFZA01000001">
    <property type="protein sequence ID" value="STE01860.1"/>
    <property type="molecule type" value="Genomic_DNA"/>
</dbReference>
<dbReference type="EMBL" id="MTPS01000332">
    <property type="protein sequence ID" value="ONG32938.1"/>
    <property type="molecule type" value="Genomic_DNA"/>
</dbReference>
<evidence type="ECO:0000313" key="4">
    <source>
        <dbReference type="EMBL" id="ONG32938.1"/>
    </source>
</evidence>
<dbReference type="Proteomes" id="UP000775646">
    <property type="component" value="Unassembled WGS sequence"/>
</dbReference>
<proteinExistence type="predicted"/>
<evidence type="ECO:0000313" key="6">
    <source>
        <dbReference type="Proteomes" id="UP000188967"/>
    </source>
</evidence>
<reference evidence="1 9" key="4">
    <citation type="submission" date="2019-12" db="EMBL/GenBank/DDBJ databases">
        <authorList>
            <consortium name="NARMS: The National Antimicrobial Resistance Monitoring System"/>
        </authorList>
    </citation>
    <scope>NUCLEOTIDE SEQUENCE [LARGE SCALE GENOMIC DNA]</scope>
    <source>
        <strain evidence="1 9">CVM N19EC0130</strain>
    </source>
</reference>
<name>A0A0J2BJP2_ECOLX</name>
<gene>
    <name evidence="2" type="ORF">BCB93_005279</name>
    <name evidence="4" type="ORF">BXT93_19125</name>
    <name evidence="1" type="ORF">F9413_18780</name>
    <name evidence="3" type="ORF">FVB16_21275</name>
    <name evidence="5" type="ORF">NCTC10082_00129</name>
</gene>
<reference evidence="4 6" key="1">
    <citation type="submission" date="2017-01" db="EMBL/GenBank/DDBJ databases">
        <title>Draft genome sequence of an E. coli strain isolated from human, in Amazon, Brazil.</title>
        <authorList>
            <person name="Moura Q."/>
            <person name="Fernandes M.R."/>
            <person name="Cerdeira L."/>
            <person name="Vianello M."/>
            <person name="Souza T.A."/>
            <person name="Ienne S."/>
            <person name="Lincopan N."/>
        </authorList>
    </citation>
    <scope>NUCLEOTIDE SEQUENCE [LARGE SCALE GENOMIC DNA]</scope>
    <source>
        <strain evidence="4 6">ICBEcBL-II-13</strain>
    </source>
</reference>
<evidence type="ECO:0000313" key="5">
    <source>
        <dbReference type="EMBL" id="STE01860.1"/>
    </source>
</evidence>
<accession>A0A0J2BJP2</accession>
<dbReference type="RefSeq" id="WP_000819258.1">
    <property type="nucleotide sequence ID" value="NZ_AP017610.1"/>
</dbReference>
<dbReference type="AlphaFoldDB" id="A0A0J2BJP2"/>
<dbReference type="Proteomes" id="UP000255164">
    <property type="component" value="Unassembled WGS sequence"/>
</dbReference>
<dbReference type="EMBL" id="VOTT01000662">
    <property type="protein sequence ID" value="MPU51314.1"/>
    <property type="molecule type" value="Genomic_DNA"/>
</dbReference>
<dbReference type="Proteomes" id="UP000188967">
    <property type="component" value="Unassembled WGS sequence"/>
</dbReference>
<dbReference type="Proteomes" id="UP000392867">
    <property type="component" value="Unassembled WGS sequence"/>
</dbReference>
<dbReference type="Proteomes" id="UP000543424">
    <property type="component" value="Unassembled WGS sequence"/>
</dbReference>
<protein>
    <submittedName>
        <fullName evidence="4">Uncharacterized protein</fullName>
    </submittedName>
</protein>
<sequence length="118" mass="13444">MKRFFLFFFLSGCTVGDYVRPLLPGSVYLQDGQICSKPDDGNIISNYVLYEGKYGNAIKLKRVTGQFEPVCIDISELSSDVMYIGKYMLSSGSKKEYYGFSIIRTGERILRLDDNHIK</sequence>
<dbReference type="EMBL" id="AASWBF010000033">
    <property type="protein sequence ID" value="EFH4962549.1"/>
    <property type="molecule type" value="Genomic_DNA"/>
</dbReference>
<dbReference type="EMBL" id="AASZRA010000084">
    <property type="protein sequence ID" value="EFI6955493.1"/>
    <property type="molecule type" value="Genomic_DNA"/>
</dbReference>
<evidence type="ECO:0000313" key="1">
    <source>
        <dbReference type="EMBL" id="EFH4962549.1"/>
    </source>
</evidence>
<evidence type="ECO:0000313" key="7">
    <source>
        <dbReference type="Proteomes" id="UP000255164"/>
    </source>
</evidence>
<evidence type="ECO:0000313" key="2">
    <source>
        <dbReference type="EMBL" id="EFI6955493.1"/>
    </source>
</evidence>
<reference evidence="3 8" key="3">
    <citation type="submission" date="2019-08" db="EMBL/GenBank/DDBJ databases">
        <title>Identification of Water Treatment Resistant and Multidrug Resistant Urinary Pathogenic Escherichia coli in Wastewater.</title>
        <authorList>
            <person name="Neumann N."/>
        </authorList>
    </citation>
    <scope>NUCLEOTIDE SEQUENCE [LARGE SCALE GENOMIC DNA]</scope>
    <source>
        <strain evidence="3 8">WU2356</strain>
    </source>
</reference>
<evidence type="ECO:0000313" key="9">
    <source>
        <dbReference type="Proteomes" id="UP000543424"/>
    </source>
</evidence>
<organism evidence="4 6">
    <name type="scientific">Escherichia coli</name>
    <dbReference type="NCBI Taxonomy" id="562"/>
    <lineage>
        <taxon>Bacteria</taxon>
        <taxon>Pseudomonadati</taxon>
        <taxon>Pseudomonadota</taxon>
        <taxon>Gammaproteobacteria</taxon>
        <taxon>Enterobacterales</taxon>
        <taxon>Enterobacteriaceae</taxon>
        <taxon>Escherichia</taxon>
    </lineage>
</organism>
<reference evidence="5 7" key="2">
    <citation type="submission" date="2018-06" db="EMBL/GenBank/DDBJ databases">
        <authorList>
            <consortium name="Pathogen Informatics"/>
            <person name="Doyle S."/>
        </authorList>
    </citation>
    <scope>NUCLEOTIDE SEQUENCE [LARGE SCALE GENOMIC DNA]</scope>
    <source>
        <strain evidence="5 7">NCTC10082</strain>
    </source>
</reference>
<reference evidence="2" key="5">
    <citation type="submission" date="2020-02" db="EMBL/GenBank/DDBJ databases">
        <authorList>
            <consortium name="GenomeTrakr network: Whole genome sequencing for foodborne pathogen traceback"/>
        </authorList>
    </citation>
    <scope>NUCLEOTIDE SEQUENCE</scope>
    <source>
        <strain evidence="2">CFSAN046653</strain>
    </source>
</reference>